<dbReference type="PANTHER" id="PTHR37820:SF1">
    <property type="entry name" value="CELL DIVISION PROTEIN FTSQ"/>
    <property type="match status" value="1"/>
</dbReference>
<dbReference type="AlphaFoldDB" id="U2QB63"/>
<evidence type="ECO:0000256" key="2">
    <source>
        <dbReference type="ARBA" id="ARBA00022475"/>
    </source>
</evidence>
<dbReference type="RefSeq" id="WP_021752682.1">
    <property type="nucleotide sequence ID" value="NZ_KI271815.1"/>
</dbReference>
<name>U2QB63_9BACL</name>
<keyword evidence="3" id="KW-0132">Cell division</keyword>
<proteinExistence type="predicted"/>
<comment type="caution">
    <text evidence="11">The sequence shown here is derived from an EMBL/GenBank/DDBJ whole genome shotgun (WGS) entry which is preliminary data.</text>
</comment>
<evidence type="ECO:0000256" key="4">
    <source>
        <dbReference type="ARBA" id="ARBA00022692"/>
    </source>
</evidence>
<evidence type="ECO:0000313" key="11">
    <source>
        <dbReference type="EMBL" id="ERK60070.1"/>
    </source>
</evidence>
<evidence type="ECO:0000256" key="1">
    <source>
        <dbReference type="ARBA" id="ARBA00004370"/>
    </source>
</evidence>
<dbReference type="Pfam" id="PF03799">
    <property type="entry name" value="FtsQ_DivIB_C"/>
    <property type="match status" value="1"/>
</dbReference>
<keyword evidence="5 9" id="KW-1133">Transmembrane helix</keyword>
<accession>U2QB63</accession>
<evidence type="ECO:0000256" key="8">
    <source>
        <dbReference type="SAM" id="MobiDB-lite"/>
    </source>
</evidence>
<dbReference type="HOGENOM" id="CLU_873636_0_0_9"/>
<keyword evidence="12" id="KW-1185">Reference proteome</keyword>
<feature type="domain" description="POTRA" evidence="10">
    <location>
        <begin position="54"/>
        <end position="123"/>
    </location>
</feature>
<dbReference type="InterPro" id="IPR034746">
    <property type="entry name" value="POTRA"/>
</dbReference>
<comment type="subcellular location">
    <subcellularLocation>
        <location evidence="1">Membrane</location>
    </subcellularLocation>
</comment>
<evidence type="ECO:0000259" key="10">
    <source>
        <dbReference type="PROSITE" id="PS51779"/>
    </source>
</evidence>
<feature type="region of interest" description="Disordered" evidence="8">
    <location>
        <begin position="266"/>
        <end position="318"/>
    </location>
</feature>
<protein>
    <submittedName>
        <fullName evidence="11">POTRA domain protein, FtsQ-type</fullName>
    </submittedName>
</protein>
<dbReference type="PANTHER" id="PTHR37820">
    <property type="entry name" value="CELL DIVISION PROTEIN DIVIB"/>
    <property type="match status" value="1"/>
</dbReference>
<dbReference type="PATRIC" id="fig|1321820.3.peg.316"/>
<dbReference type="InterPro" id="IPR013685">
    <property type="entry name" value="POTRA_FtsQ_type"/>
</dbReference>
<evidence type="ECO:0000256" key="9">
    <source>
        <dbReference type="SAM" id="Phobius"/>
    </source>
</evidence>
<dbReference type="GO" id="GO:0005886">
    <property type="term" value="C:plasma membrane"/>
    <property type="evidence" value="ECO:0007669"/>
    <property type="project" value="TreeGrafter"/>
</dbReference>
<evidence type="ECO:0000256" key="6">
    <source>
        <dbReference type="ARBA" id="ARBA00023136"/>
    </source>
</evidence>
<evidence type="ECO:0000256" key="5">
    <source>
        <dbReference type="ARBA" id="ARBA00022989"/>
    </source>
</evidence>
<dbReference type="eggNOG" id="COG1589">
    <property type="taxonomic scope" value="Bacteria"/>
</dbReference>
<evidence type="ECO:0000256" key="3">
    <source>
        <dbReference type="ARBA" id="ARBA00022618"/>
    </source>
</evidence>
<feature type="transmembrane region" description="Helical" evidence="9">
    <location>
        <begin position="32"/>
        <end position="50"/>
    </location>
</feature>
<dbReference type="Pfam" id="PF08478">
    <property type="entry name" value="POTRA_1"/>
    <property type="match status" value="1"/>
</dbReference>
<dbReference type="PROSITE" id="PS51779">
    <property type="entry name" value="POTRA"/>
    <property type="match status" value="1"/>
</dbReference>
<sequence length="318" mass="36443">MNAKNKKLLSKINSEKKQTSLKKIKRKKHIELILIASLFLIVLLFIGYMFSPYTKLKNINVSGYNQTTKEEILSAGAVDTNLRTWSIKDDEIAKNIKNKYNILKNVKVTSKMPNNITIEVEEHKLVAQNKKEDGQYEVIMENGETYDGEIRNNYSLPILENFKNNRTKASAVYKNLAQLKEEILSEISEIINDEGKETITIYMKDGQKVKALSSSFSEKLNYYDSMAKYIKDKNKTILNLVNGAYLETEKTDKEKTKKIKDLLSKSGNGEYTVNSDNSNFTTKNNTSKNSDNNKENSTEENQTKLQNQKNSKKKAYNP</sequence>
<keyword evidence="4 9" id="KW-0812">Transmembrane</keyword>
<dbReference type="InterPro" id="IPR005548">
    <property type="entry name" value="Cell_div_FtsQ/DivIB_C"/>
</dbReference>
<keyword evidence="7" id="KW-0131">Cell cycle</keyword>
<dbReference type="Gene3D" id="3.40.50.10960">
    <property type="match status" value="1"/>
</dbReference>
<reference evidence="11 12" key="1">
    <citation type="submission" date="2013-08" db="EMBL/GenBank/DDBJ databases">
        <authorList>
            <person name="Weinstock G."/>
            <person name="Sodergren E."/>
            <person name="Wylie T."/>
            <person name="Fulton L."/>
            <person name="Fulton R."/>
            <person name="Fronick C."/>
            <person name="O'Laughlin M."/>
            <person name="Godfrey J."/>
            <person name="Miner T."/>
            <person name="Herter B."/>
            <person name="Appelbaum E."/>
            <person name="Cordes M."/>
            <person name="Lek S."/>
            <person name="Wollam A."/>
            <person name="Pepin K.H."/>
            <person name="Palsikar V.B."/>
            <person name="Mitreva M."/>
            <person name="Wilson R.K."/>
        </authorList>
    </citation>
    <scope>NUCLEOTIDE SEQUENCE [LARGE SCALE GENOMIC DNA]</scope>
    <source>
        <strain evidence="11 12">ATCC 700627</strain>
    </source>
</reference>
<feature type="compositionally biased region" description="Low complexity" evidence="8">
    <location>
        <begin position="274"/>
        <end position="290"/>
    </location>
</feature>
<organism evidence="11 12">
    <name type="scientific">Gemella bergeri ATCC 700627</name>
    <dbReference type="NCBI Taxonomy" id="1321820"/>
    <lineage>
        <taxon>Bacteria</taxon>
        <taxon>Bacillati</taxon>
        <taxon>Bacillota</taxon>
        <taxon>Bacilli</taxon>
        <taxon>Bacillales</taxon>
        <taxon>Gemellaceae</taxon>
        <taxon>Gemella</taxon>
    </lineage>
</organism>
<dbReference type="EMBL" id="AWVP01000017">
    <property type="protein sequence ID" value="ERK60070.1"/>
    <property type="molecule type" value="Genomic_DNA"/>
</dbReference>
<keyword evidence="2" id="KW-1003">Cell membrane</keyword>
<dbReference type="Gene3D" id="3.10.20.310">
    <property type="entry name" value="membrane protein fhac"/>
    <property type="match status" value="1"/>
</dbReference>
<dbReference type="InterPro" id="IPR050487">
    <property type="entry name" value="FtsQ_DivIB"/>
</dbReference>
<evidence type="ECO:0000313" key="12">
    <source>
        <dbReference type="Proteomes" id="UP000016637"/>
    </source>
</evidence>
<evidence type="ECO:0000256" key="7">
    <source>
        <dbReference type="ARBA" id="ARBA00023306"/>
    </source>
</evidence>
<dbReference type="Proteomes" id="UP000016637">
    <property type="component" value="Unassembled WGS sequence"/>
</dbReference>
<keyword evidence="6 9" id="KW-0472">Membrane</keyword>
<dbReference type="GO" id="GO:0051301">
    <property type="term" value="P:cell division"/>
    <property type="evidence" value="ECO:0007669"/>
    <property type="project" value="UniProtKB-KW"/>
</dbReference>
<gene>
    <name evidence="11" type="ORF">HMPREF1983_00322</name>
</gene>